<feature type="domain" description="Histidine kinase" evidence="13">
    <location>
        <begin position="1882"/>
        <end position="2080"/>
    </location>
</feature>
<dbReference type="SMART" id="SM01231">
    <property type="entry name" value="H-kinase_dim"/>
    <property type="match status" value="1"/>
</dbReference>
<dbReference type="InterPro" id="IPR036641">
    <property type="entry name" value="HPT_dom_sf"/>
</dbReference>
<feature type="modified residue" description="Phosphohistidine" evidence="9">
    <location>
        <position position="1485"/>
    </location>
</feature>
<dbReference type="InterPro" id="IPR005467">
    <property type="entry name" value="His_kinase_dom"/>
</dbReference>
<feature type="compositionally biased region" description="Pro residues" evidence="12">
    <location>
        <begin position="1631"/>
        <end position="1641"/>
    </location>
</feature>
<protein>
    <recommendedName>
        <fullName evidence="3">Chemotaxis protein CheA</fullName>
        <ecNumber evidence="2">2.7.13.3</ecNumber>
    </recommendedName>
</protein>
<name>A0A8B6X9U9_9BURK</name>
<dbReference type="SUPFAM" id="SSF55874">
    <property type="entry name" value="ATPase domain of HSP90 chaperone/DNA topoisomerase II/histidine kinase"/>
    <property type="match status" value="1"/>
</dbReference>
<dbReference type="PANTHER" id="PTHR43395">
    <property type="entry name" value="SENSOR HISTIDINE KINASE CHEA"/>
    <property type="match status" value="1"/>
</dbReference>
<dbReference type="Gene3D" id="2.30.30.40">
    <property type="entry name" value="SH3 Domains"/>
    <property type="match status" value="1"/>
</dbReference>
<feature type="region of interest" description="Disordered" evidence="12">
    <location>
        <begin position="922"/>
        <end position="943"/>
    </location>
</feature>
<feature type="domain" description="HPt" evidence="16">
    <location>
        <begin position="740"/>
        <end position="844"/>
    </location>
</feature>
<keyword evidence="5" id="KW-0808">Transferase</keyword>
<keyword evidence="11" id="KW-0175">Coiled coil</keyword>
<dbReference type="InterPro" id="IPR003594">
    <property type="entry name" value="HATPase_dom"/>
</dbReference>
<evidence type="ECO:0000313" key="17">
    <source>
        <dbReference type="Proteomes" id="UP000675920"/>
    </source>
</evidence>
<dbReference type="InterPro" id="IPR058661">
    <property type="entry name" value="FimL_2nd"/>
</dbReference>
<dbReference type="InterPro" id="IPR001789">
    <property type="entry name" value="Sig_transdc_resp-reg_receiver"/>
</dbReference>
<dbReference type="PRINTS" id="PR00344">
    <property type="entry name" value="BCTRLSENSOR"/>
</dbReference>
<feature type="region of interest" description="Disordered" evidence="12">
    <location>
        <begin position="542"/>
        <end position="592"/>
    </location>
</feature>
<feature type="domain" description="CheW-like" evidence="15">
    <location>
        <begin position="2082"/>
        <end position="2217"/>
    </location>
</feature>
<dbReference type="GO" id="GO:0005737">
    <property type="term" value="C:cytoplasm"/>
    <property type="evidence" value="ECO:0007669"/>
    <property type="project" value="InterPro"/>
</dbReference>
<proteinExistence type="predicted"/>
<dbReference type="Pfam" id="PF26379">
    <property type="entry name" value="FimL_2nd"/>
    <property type="match status" value="1"/>
</dbReference>
<evidence type="ECO:0000256" key="12">
    <source>
        <dbReference type="SAM" id="MobiDB-lite"/>
    </source>
</evidence>
<evidence type="ECO:0000256" key="3">
    <source>
        <dbReference type="ARBA" id="ARBA00021495"/>
    </source>
</evidence>
<dbReference type="Pfam" id="PF00072">
    <property type="entry name" value="Response_reg"/>
    <property type="match status" value="1"/>
</dbReference>
<evidence type="ECO:0000256" key="11">
    <source>
        <dbReference type="SAM" id="Coils"/>
    </source>
</evidence>
<dbReference type="InterPro" id="IPR008207">
    <property type="entry name" value="Sig_transdc_His_kin_Hpt_dom"/>
</dbReference>
<dbReference type="SUPFAM" id="SSF47226">
    <property type="entry name" value="Histidine-containing phosphotransfer domain, HPT domain"/>
    <property type="match status" value="5"/>
</dbReference>
<evidence type="ECO:0000313" key="18">
    <source>
        <dbReference type="RefSeq" id="WP_051378869.1"/>
    </source>
</evidence>
<dbReference type="Gene3D" id="3.40.50.2300">
    <property type="match status" value="1"/>
</dbReference>
<dbReference type="SUPFAM" id="SSF50341">
    <property type="entry name" value="CheW-like"/>
    <property type="match status" value="1"/>
</dbReference>
<keyword evidence="6" id="KW-0418">Kinase</keyword>
<dbReference type="SMART" id="SM00448">
    <property type="entry name" value="REC"/>
    <property type="match status" value="1"/>
</dbReference>
<evidence type="ECO:0000256" key="6">
    <source>
        <dbReference type="ARBA" id="ARBA00022777"/>
    </source>
</evidence>
<dbReference type="PROSITE" id="PS50894">
    <property type="entry name" value="HPT"/>
    <property type="match status" value="3"/>
</dbReference>
<evidence type="ECO:0000256" key="4">
    <source>
        <dbReference type="ARBA" id="ARBA00022553"/>
    </source>
</evidence>
<feature type="modified residue" description="Phosphohistidine" evidence="9">
    <location>
        <position position="1220"/>
    </location>
</feature>
<dbReference type="PROSITE" id="PS50110">
    <property type="entry name" value="RESPONSE_REGULATORY"/>
    <property type="match status" value="1"/>
</dbReference>
<feature type="domain" description="HPt" evidence="16">
    <location>
        <begin position="1438"/>
        <end position="1543"/>
    </location>
</feature>
<feature type="compositionally biased region" description="Basic and acidic residues" evidence="12">
    <location>
        <begin position="550"/>
        <end position="573"/>
    </location>
</feature>
<feature type="compositionally biased region" description="Low complexity" evidence="12">
    <location>
        <begin position="1065"/>
        <end position="1106"/>
    </location>
</feature>
<dbReference type="PROSITE" id="PS50851">
    <property type="entry name" value="CHEW"/>
    <property type="match status" value="1"/>
</dbReference>
<dbReference type="Gene3D" id="1.20.120.160">
    <property type="entry name" value="HPT domain"/>
    <property type="match status" value="4"/>
</dbReference>
<feature type="coiled-coil region" evidence="11">
    <location>
        <begin position="1795"/>
        <end position="1865"/>
    </location>
</feature>
<dbReference type="Pfam" id="PF01584">
    <property type="entry name" value="CheW"/>
    <property type="match status" value="1"/>
</dbReference>
<dbReference type="Proteomes" id="UP000675920">
    <property type="component" value="Unplaced"/>
</dbReference>
<evidence type="ECO:0000259" key="14">
    <source>
        <dbReference type="PROSITE" id="PS50110"/>
    </source>
</evidence>
<dbReference type="InterPro" id="IPR002545">
    <property type="entry name" value="CheW-lke_dom"/>
</dbReference>
<dbReference type="EC" id="2.7.13.3" evidence="2"/>
<feature type="domain" description="Response regulatory" evidence="14">
    <location>
        <begin position="2283"/>
        <end position="2399"/>
    </location>
</feature>
<reference evidence="18" key="2">
    <citation type="journal article" date="2003" name="Eukaryot. Cell">
        <title>Ssk1p response regulator binding surface on histidine-containing phosphotransfer protein Ypd1p.</title>
        <authorList>
            <person name="Porter S.W."/>
            <person name="Xu Q."/>
            <person name="West A.H."/>
        </authorList>
    </citation>
    <scope>NUCLEOTIDE SEQUENCE</scope>
</reference>
<evidence type="ECO:0000256" key="2">
    <source>
        <dbReference type="ARBA" id="ARBA00012438"/>
    </source>
</evidence>
<evidence type="ECO:0000259" key="15">
    <source>
        <dbReference type="PROSITE" id="PS50851"/>
    </source>
</evidence>
<dbReference type="Pfam" id="PF02518">
    <property type="entry name" value="HATPase_c"/>
    <property type="match status" value="1"/>
</dbReference>
<dbReference type="InterPro" id="IPR004358">
    <property type="entry name" value="Sig_transdc_His_kin-like_C"/>
</dbReference>
<accession>A0A8B6X9U9</accession>
<dbReference type="SMART" id="SM00387">
    <property type="entry name" value="HATPase_c"/>
    <property type="match status" value="1"/>
</dbReference>
<evidence type="ECO:0000256" key="5">
    <source>
        <dbReference type="ARBA" id="ARBA00022679"/>
    </source>
</evidence>
<evidence type="ECO:0000259" key="16">
    <source>
        <dbReference type="PROSITE" id="PS50894"/>
    </source>
</evidence>
<dbReference type="RefSeq" id="WP_051378869.1">
    <property type="nucleotide sequence ID" value="NZ_AXWS01000015.1"/>
</dbReference>
<dbReference type="Gene3D" id="3.30.565.10">
    <property type="entry name" value="Histidine kinase-like ATPase, C-terminal domain"/>
    <property type="match status" value="1"/>
</dbReference>
<reference evidence="18" key="3">
    <citation type="submission" date="2025-08" db="UniProtKB">
        <authorList>
            <consortium name="RefSeq"/>
        </authorList>
    </citation>
    <scope>IDENTIFICATION</scope>
</reference>
<dbReference type="SMART" id="SM00260">
    <property type="entry name" value="CheW"/>
    <property type="match status" value="1"/>
</dbReference>
<dbReference type="SMART" id="SM00073">
    <property type="entry name" value="HPT"/>
    <property type="match status" value="3"/>
</dbReference>
<dbReference type="CDD" id="cd00088">
    <property type="entry name" value="HPT"/>
    <property type="match status" value="2"/>
</dbReference>
<evidence type="ECO:0000256" key="9">
    <source>
        <dbReference type="PROSITE-ProRule" id="PRU00110"/>
    </source>
</evidence>
<evidence type="ECO:0000259" key="13">
    <source>
        <dbReference type="PROSITE" id="PS50109"/>
    </source>
</evidence>
<evidence type="ECO:0000256" key="1">
    <source>
        <dbReference type="ARBA" id="ARBA00000085"/>
    </source>
</evidence>
<keyword evidence="7" id="KW-0902">Two-component regulatory system</keyword>
<feature type="compositionally biased region" description="Basic and acidic residues" evidence="12">
    <location>
        <begin position="1420"/>
        <end position="1431"/>
    </location>
</feature>
<dbReference type="InterPro" id="IPR011006">
    <property type="entry name" value="CheY-like_superfamily"/>
</dbReference>
<dbReference type="PROSITE" id="PS50109">
    <property type="entry name" value="HIS_KIN"/>
    <property type="match status" value="1"/>
</dbReference>
<feature type="region of interest" description="Disordered" evidence="12">
    <location>
        <begin position="1010"/>
        <end position="1114"/>
    </location>
</feature>
<reference evidence="18" key="1">
    <citation type="journal article" date="1997" name="Cell">
        <title>Insights into multistep phosphorelay from the crystal structure of the C-terminal HPt domain of ArcB.</title>
        <authorList>
            <person name="Kato M."/>
            <person name="Mizuno T."/>
            <person name="Shimizu T."/>
            <person name="Hakoshima T."/>
        </authorList>
    </citation>
    <scope>NUCLEOTIDE SEQUENCE</scope>
</reference>
<dbReference type="InterPro" id="IPR036890">
    <property type="entry name" value="HATPase_C_sf"/>
</dbReference>
<sequence length="2409" mass="253955">MTTANVPTGIDTGPLSWVIDEVRQALDSSLTGLRNFASHPDEATPLRMARTHLHQAHGALQMVDLDGVSQITALGERAFDRFTDAPELCTEANVAIIDSAFHGLVEYLDDLLAGQPHQPVRLYPQYRDLAALVGIDRAHPADLFFPNLAERVLDDDACEPVDEPARLAPARASYERGLLKLLRNIDPASAAAEMGRAVRNFRAAQTPGAARSFWTVLHALCEGIADGSVAPSDLHLKRLAARVNMQMRRAVNGQPALAERLLADALFHLSASDSPSPEIARVRNTFRLASVPRDYEHAHYGRVDARVVKRAKEQLGAVRSSWDRYVGGKAAEAESLLRQARMFGELAGELGEPGIATVSAAVTGVAETCAAAPGVATADLAIETATAILFLEHGLDTFNRLSPEYAERADTIAARLRHALAGEPSTESVAWLAELSREAHERSTMATLVNEIQTNLRAIEQALDAFFRDPSRRDGLGNCAALLAQSAGALALLDHETAHQAMEDCRAAIERFADPTVEADPAEFDRVAQTFGALGFVVDSLRQPTGAPHPELERDPERGGWRVKGVETPRRGLTETVPPPLHIRPEAPTEQPAEVTLAPLAPDEPFAELTEVVEVVEAAAPPEEGEAGIDGAHASVENELRDCIAGARAAFDRLRAAPDDAARAAELRGLLTQIRQDADLVDDARLQTAAANAIALAGQLGPEGSIEALGLALAGLDIDSAPATVAAPDAATLALAAADDETIDAELLDIFLGEAREVLDTIDAALGRCKGDPGHQGNLTTLRRSFHTLKGSSRMVGLRQFGEAGWAMEQVYNLWLAEERPGDPALFGLTHAAHRQMGSWIDQIAAGQVHAVQPDRLIAAADRVRAGEHFFLTGENTFAAPDSPVYPAPPYDHEPSFDPDFKNDDGLYPGFRFRDEIGPALTAETGDAPADSGLAPPPADAPLAAPVDVAGTLPELPAARLSPDLEALLSTPPEPGELLDLPTGFLAGSSLVRGMAHEPGVDLPVEAAQHEAAPQAATDEVTLTTDPPADGASGAVGMPTPDGDAQIPDGACPATEAHLHDDTAPVDAPAPDDSTPTPEAALPVEAAMPNAPLPAADDPADPATTEPDPPSAGFDDFAEAEARHAQEVSLLQTDLDPLLPLDTADADGTDLALPEPVADAEPPAVNPDERRIGPLVIPTQLYEIYLAEADDCLRILQQEAERWRHFPDGRLQEPAVRSAHSLAGCSATAGLIPVHELAGCVEKLLQAARRGHIVPVSAEFDTLEAALDGLAAMLHRFAAGVHPDAEPALIARVHELALRWNEIADAGERTPAIRSAETRLDDFGADLDLQLDIELPVDGVAPDATQHVGFAPKDLFSRSIGSIDLDLSALADEPVASPEGAAAQPAIARPVGTASVVSSVVAAMPPGIATAGAAPAPRAAKQEEKPARARADDIELPDDEIDPDLIDIFIEEGRDYMPRIEQGLQALIDMPADDARLAAVLRALHTVKGSARMAGAMRLGALCHDIESRAEAARETPTAELFDDLLHRFDNAYAEFARLSGEESVFETAPDEPLPGNAAFAAPAGDAIDDDRDAQAIASDTEPASHVAFGAVAGIGRAPDDVAPREAGTALAGASSDGGAHDTDAATLDVSPPPMPDPAPAPSSFRWPVAPLTDPDGPLYQADDVREPVQPSGAAEPVASDTGAVTVAGIDIGASADGAAVLASSDEASRADAIAAAAAMPPPAQPVASSVALAQPVAVSAPAAAAQAAAQRQQRQQALVRVRSDLLDRLVNNAGEVSIARARLENDLGTVKGALGDLTDNVDRLRAQLREIEIAAEAQMSSRMEAEKEAGRSFDPLEFDRFSRLQELTRMLAESVSDVQTLQQNIVKGMDGANKGLLGQARLTRELQEDLMRVRMVPVDSAAERLYRVVRQSAKEVGKRVNLELRGATVELDRGVLERMTGPFEHLLRNSVVHGIESRERRVAAGKPEAGTIVISVRQRGNEVELAFEDDGAGIDVNAVRAKAIAKGLIAADAPITDAQVAELVFAPGFTTATEVTSLAGRGVGMDVVRAEAGALGGRVLIDNHPGQGVTFTIRLPLTLAVTQVVLVRAGGRLHAIPAVLVGLVQQLRSPQLVAAYNSGRLDVGGQPADFAYLPALLGDHDSHAIAQRYSPVMTLESGDRRVALHVDEVVGNQEVVVKNIGPQLARMVGITGATVLGSGDVVLIIDPVQLVERLGVTPRLPTGVGADAVASVESAVPVDAADAGEAGGVASVAGVAPAAQPVGAPRAVRPRAADAALAALPVAMVVDDSITVRRVTQRLLQREGYQVVLAKDGVDALEQLQEFRPDVMLVDIEMPRMDGFDLTRNVRSDSRIADVPIVMITSRTADKHRNHALELGVNAYLGKPYREDELLAVMRGLIEAHRAAAEEV</sequence>
<evidence type="ECO:0000256" key="10">
    <source>
        <dbReference type="PROSITE-ProRule" id="PRU00169"/>
    </source>
</evidence>
<dbReference type="PANTHER" id="PTHR43395:SF8">
    <property type="entry name" value="HISTIDINE KINASE"/>
    <property type="match status" value="1"/>
</dbReference>
<feature type="region of interest" description="Disordered" evidence="12">
    <location>
        <begin position="1411"/>
        <end position="1431"/>
    </location>
</feature>
<comment type="function">
    <text evidence="8">Involved in the transmission of sensory signals from the chemoreceptors to the flagellar motors. CheA is autophosphorylated; it can transfer its phosphate group to either CheB or CheY.</text>
</comment>
<dbReference type="SUPFAM" id="SSF52172">
    <property type="entry name" value="CheY-like"/>
    <property type="match status" value="1"/>
</dbReference>
<feature type="modified residue" description="Phosphohistidine" evidence="9">
    <location>
        <position position="787"/>
    </location>
</feature>
<dbReference type="FunFam" id="3.30.565.10:FF:000016">
    <property type="entry name" value="Chemotaxis protein CheA, putative"/>
    <property type="match status" value="1"/>
</dbReference>
<organism evidence="17 18">
    <name type="scientific">Derxia gummosa DSM 723</name>
    <dbReference type="NCBI Taxonomy" id="1121388"/>
    <lineage>
        <taxon>Bacteria</taxon>
        <taxon>Pseudomonadati</taxon>
        <taxon>Pseudomonadota</taxon>
        <taxon>Betaproteobacteria</taxon>
        <taxon>Burkholderiales</taxon>
        <taxon>Alcaligenaceae</taxon>
        <taxon>Derxia</taxon>
    </lineage>
</organism>
<feature type="region of interest" description="Disordered" evidence="12">
    <location>
        <begin position="1600"/>
        <end position="1654"/>
    </location>
</feature>
<evidence type="ECO:0000256" key="7">
    <source>
        <dbReference type="ARBA" id="ARBA00023012"/>
    </source>
</evidence>
<comment type="catalytic activity">
    <reaction evidence="1">
        <text>ATP + protein L-histidine = ADP + protein N-phospho-L-histidine.</text>
        <dbReference type="EC" id="2.7.13.3"/>
    </reaction>
</comment>
<dbReference type="GO" id="GO:0006935">
    <property type="term" value="P:chemotaxis"/>
    <property type="evidence" value="ECO:0007669"/>
    <property type="project" value="InterPro"/>
</dbReference>
<feature type="modified residue" description="4-aspartylphosphate" evidence="10">
    <location>
        <position position="2332"/>
    </location>
</feature>
<dbReference type="Pfam" id="PF01627">
    <property type="entry name" value="Hpt"/>
    <property type="match status" value="3"/>
</dbReference>
<dbReference type="InterPro" id="IPR051315">
    <property type="entry name" value="Bact_Chemotaxis_CheA"/>
</dbReference>
<evidence type="ECO:0000256" key="8">
    <source>
        <dbReference type="ARBA" id="ARBA00035100"/>
    </source>
</evidence>
<keyword evidence="4 10" id="KW-0597">Phosphoprotein</keyword>
<dbReference type="InterPro" id="IPR004105">
    <property type="entry name" value="CheA-like_dim"/>
</dbReference>
<dbReference type="InterPro" id="IPR036061">
    <property type="entry name" value="CheW-like_dom_sf"/>
</dbReference>
<keyword evidence="17" id="KW-1185">Reference proteome</keyword>
<feature type="domain" description="HPt" evidence="16">
    <location>
        <begin position="1174"/>
        <end position="1277"/>
    </location>
</feature>
<dbReference type="GO" id="GO:0000155">
    <property type="term" value="F:phosphorelay sensor kinase activity"/>
    <property type="evidence" value="ECO:0007669"/>
    <property type="project" value="InterPro"/>
</dbReference>